<organism evidence="3 4">
    <name type="scientific">Mycena indigotica</name>
    <dbReference type="NCBI Taxonomy" id="2126181"/>
    <lineage>
        <taxon>Eukaryota</taxon>
        <taxon>Fungi</taxon>
        <taxon>Dikarya</taxon>
        <taxon>Basidiomycota</taxon>
        <taxon>Agaricomycotina</taxon>
        <taxon>Agaricomycetes</taxon>
        <taxon>Agaricomycetidae</taxon>
        <taxon>Agaricales</taxon>
        <taxon>Marasmiineae</taxon>
        <taxon>Mycenaceae</taxon>
        <taxon>Mycena</taxon>
    </lineage>
</organism>
<name>A0A8H6RYN4_9AGAR</name>
<dbReference type="AlphaFoldDB" id="A0A8H6RYN4"/>
<dbReference type="RefSeq" id="XP_037213013.1">
    <property type="nucleotide sequence ID" value="XM_037370632.1"/>
</dbReference>
<evidence type="ECO:0000313" key="3">
    <source>
        <dbReference type="EMBL" id="KAF7288791.1"/>
    </source>
</evidence>
<comment type="caution">
    <text evidence="3">The sequence shown here is derived from an EMBL/GenBank/DDBJ whole genome shotgun (WGS) entry which is preliminary data.</text>
</comment>
<protein>
    <submittedName>
        <fullName evidence="3">Uncharacterized protein</fullName>
    </submittedName>
</protein>
<sequence length="121" mass="13602">MHSRSSSGLRYRCLDICTPAMLPTFSFNTTACTMAQTTTKCPGDTLSVSRYLQTQFFSRVHLPTAAARRSHARRQLPPGFSDPSGAGHACARMTWLCKPHPSSTLQSRDELFHRARPHFYE</sequence>
<dbReference type="EMBL" id="JACAZF010000022">
    <property type="protein sequence ID" value="KAF7288489.1"/>
    <property type="molecule type" value="Genomic_DNA"/>
</dbReference>
<evidence type="ECO:0000313" key="1">
    <source>
        <dbReference type="EMBL" id="KAF7288489.1"/>
    </source>
</evidence>
<evidence type="ECO:0000313" key="2">
    <source>
        <dbReference type="EMBL" id="KAF7288491.1"/>
    </source>
</evidence>
<keyword evidence="4" id="KW-1185">Reference proteome</keyword>
<dbReference type="GeneID" id="59353148"/>
<dbReference type="EMBL" id="JACAZF010000019">
    <property type="protein sequence ID" value="KAF7288791.1"/>
    <property type="molecule type" value="Genomic_DNA"/>
</dbReference>
<dbReference type="Proteomes" id="UP000636479">
    <property type="component" value="Unassembled WGS sequence"/>
</dbReference>
<evidence type="ECO:0000313" key="4">
    <source>
        <dbReference type="Proteomes" id="UP000636479"/>
    </source>
</evidence>
<gene>
    <name evidence="3" type="ORF">MIND_01425000</name>
    <name evidence="1" type="ORF">MIND_01431100</name>
    <name evidence="2" type="ORF">MIND_01431300</name>
</gene>
<reference evidence="3" key="1">
    <citation type="submission" date="2020-05" db="EMBL/GenBank/DDBJ databases">
        <title>Mycena genomes resolve the evolution of fungal bioluminescence.</title>
        <authorList>
            <person name="Tsai I.J."/>
        </authorList>
    </citation>
    <scope>NUCLEOTIDE SEQUENCE</scope>
    <source>
        <strain evidence="3">171206Taipei</strain>
    </source>
</reference>
<accession>A0A8H6RYN4</accession>
<dbReference type="EMBL" id="JACAZF010000022">
    <property type="protein sequence ID" value="KAF7288491.1"/>
    <property type="molecule type" value="Genomic_DNA"/>
</dbReference>
<proteinExistence type="predicted"/>